<feature type="compositionally biased region" description="Low complexity" evidence="1">
    <location>
        <begin position="88"/>
        <end position="107"/>
    </location>
</feature>
<dbReference type="OMA" id="AFLKQWC"/>
<dbReference type="AlphaFoldDB" id="A0A5M3N7P3"/>
<feature type="region of interest" description="Disordered" evidence="1">
    <location>
        <begin position="554"/>
        <end position="632"/>
    </location>
</feature>
<comment type="caution">
    <text evidence="3">The sequence shown here is derived from an EMBL/GenBank/DDBJ whole genome shotgun (WGS) entry which is preliminary data.</text>
</comment>
<protein>
    <submittedName>
        <fullName evidence="3">Carbohydrate-binding module family 21 protein</fullName>
    </submittedName>
</protein>
<dbReference type="GeneID" id="19209924"/>
<feature type="compositionally biased region" description="Low complexity" evidence="1">
    <location>
        <begin position="1"/>
        <end position="15"/>
    </location>
</feature>
<dbReference type="GO" id="GO:2001069">
    <property type="term" value="F:glycogen binding"/>
    <property type="evidence" value="ECO:0007669"/>
    <property type="project" value="TreeGrafter"/>
</dbReference>
<feature type="domain" description="CBM21" evidence="2">
    <location>
        <begin position="238"/>
        <end position="362"/>
    </location>
</feature>
<feature type="region of interest" description="Disordered" evidence="1">
    <location>
        <begin position="649"/>
        <end position="668"/>
    </location>
</feature>
<dbReference type="OrthoDB" id="1881at2759"/>
<feature type="compositionally biased region" description="Acidic residues" evidence="1">
    <location>
        <begin position="192"/>
        <end position="201"/>
    </location>
</feature>
<dbReference type="InterPro" id="IPR050782">
    <property type="entry name" value="PP1_regulatory_subunit_3"/>
</dbReference>
<feature type="compositionally biased region" description="Low complexity" evidence="1">
    <location>
        <begin position="117"/>
        <end position="133"/>
    </location>
</feature>
<accession>A0A5M3N7P3</accession>
<feature type="compositionally biased region" description="Low complexity" evidence="1">
    <location>
        <begin position="560"/>
        <end position="587"/>
    </location>
</feature>
<feature type="region of interest" description="Disordered" evidence="1">
    <location>
        <begin position="117"/>
        <end position="136"/>
    </location>
</feature>
<organism evidence="3 4">
    <name type="scientific">Coniophora puteana (strain RWD-64-598)</name>
    <name type="common">Brown rot fungus</name>
    <dbReference type="NCBI Taxonomy" id="741705"/>
    <lineage>
        <taxon>Eukaryota</taxon>
        <taxon>Fungi</taxon>
        <taxon>Dikarya</taxon>
        <taxon>Basidiomycota</taxon>
        <taxon>Agaricomycotina</taxon>
        <taxon>Agaricomycetes</taxon>
        <taxon>Agaricomycetidae</taxon>
        <taxon>Boletales</taxon>
        <taxon>Coniophorineae</taxon>
        <taxon>Coniophoraceae</taxon>
        <taxon>Coniophora</taxon>
    </lineage>
</organism>
<dbReference type="RefSeq" id="XP_007762868.1">
    <property type="nucleotide sequence ID" value="XM_007764678.1"/>
</dbReference>
<dbReference type="Gene3D" id="2.60.40.2440">
    <property type="entry name" value="Carbohydrate binding type-21 domain"/>
    <property type="match status" value="1"/>
</dbReference>
<dbReference type="EMBL" id="JH711573">
    <property type="protein sequence ID" value="EIW87326.1"/>
    <property type="molecule type" value="Genomic_DNA"/>
</dbReference>
<evidence type="ECO:0000256" key="1">
    <source>
        <dbReference type="SAM" id="MobiDB-lite"/>
    </source>
</evidence>
<name>A0A5M3N7P3_CONPW</name>
<gene>
    <name evidence="3" type="ORF">CONPUDRAFT_79418</name>
</gene>
<feature type="region of interest" description="Disordered" evidence="1">
    <location>
        <begin position="1"/>
        <end position="110"/>
    </location>
</feature>
<keyword evidence="4" id="KW-1185">Reference proteome</keyword>
<dbReference type="PANTHER" id="PTHR12307:SF36">
    <property type="entry name" value="GLYCOGEN-BINDING SUBUNIT 76A"/>
    <property type="match status" value="1"/>
</dbReference>
<reference evidence="4" key="1">
    <citation type="journal article" date="2012" name="Science">
        <title>The Paleozoic origin of enzymatic lignin decomposition reconstructed from 31 fungal genomes.</title>
        <authorList>
            <person name="Floudas D."/>
            <person name="Binder M."/>
            <person name="Riley R."/>
            <person name="Barry K."/>
            <person name="Blanchette R.A."/>
            <person name="Henrissat B."/>
            <person name="Martinez A.T."/>
            <person name="Otillar R."/>
            <person name="Spatafora J.W."/>
            <person name="Yadav J.S."/>
            <person name="Aerts A."/>
            <person name="Benoit I."/>
            <person name="Boyd A."/>
            <person name="Carlson A."/>
            <person name="Copeland A."/>
            <person name="Coutinho P.M."/>
            <person name="de Vries R.P."/>
            <person name="Ferreira P."/>
            <person name="Findley K."/>
            <person name="Foster B."/>
            <person name="Gaskell J."/>
            <person name="Glotzer D."/>
            <person name="Gorecki P."/>
            <person name="Heitman J."/>
            <person name="Hesse C."/>
            <person name="Hori C."/>
            <person name="Igarashi K."/>
            <person name="Jurgens J.A."/>
            <person name="Kallen N."/>
            <person name="Kersten P."/>
            <person name="Kohler A."/>
            <person name="Kuees U."/>
            <person name="Kumar T.K.A."/>
            <person name="Kuo A."/>
            <person name="LaButti K."/>
            <person name="Larrondo L.F."/>
            <person name="Lindquist E."/>
            <person name="Ling A."/>
            <person name="Lombard V."/>
            <person name="Lucas S."/>
            <person name="Lundell T."/>
            <person name="Martin R."/>
            <person name="McLaughlin D.J."/>
            <person name="Morgenstern I."/>
            <person name="Morin E."/>
            <person name="Murat C."/>
            <person name="Nagy L.G."/>
            <person name="Nolan M."/>
            <person name="Ohm R.A."/>
            <person name="Patyshakuliyeva A."/>
            <person name="Rokas A."/>
            <person name="Ruiz-Duenas F.J."/>
            <person name="Sabat G."/>
            <person name="Salamov A."/>
            <person name="Samejima M."/>
            <person name="Schmutz J."/>
            <person name="Slot J.C."/>
            <person name="St John F."/>
            <person name="Stenlid J."/>
            <person name="Sun H."/>
            <person name="Sun S."/>
            <person name="Syed K."/>
            <person name="Tsang A."/>
            <person name="Wiebenga A."/>
            <person name="Young D."/>
            <person name="Pisabarro A."/>
            <person name="Eastwood D.C."/>
            <person name="Martin F."/>
            <person name="Cullen D."/>
            <person name="Grigoriev I.V."/>
            <person name="Hibbett D.S."/>
        </authorList>
    </citation>
    <scope>NUCLEOTIDE SEQUENCE [LARGE SCALE GENOMIC DNA]</scope>
    <source>
        <strain evidence="4">RWD-64-598 SS2</strain>
    </source>
</reference>
<dbReference type="InterPro" id="IPR005036">
    <property type="entry name" value="CBM21_dom"/>
</dbReference>
<evidence type="ECO:0000313" key="3">
    <source>
        <dbReference type="EMBL" id="EIW87326.1"/>
    </source>
</evidence>
<evidence type="ECO:0000313" key="4">
    <source>
        <dbReference type="Proteomes" id="UP000053558"/>
    </source>
</evidence>
<dbReference type="GO" id="GO:0000164">
    <property type="term" value="C:protein phosphatase type 1 complex"/>
    <property type="evidence" value="ECO:0007669"/>
    <property type="project" value="TreeGrafter"/>
</dbReference>
<feature type="region of interest" description="Disordered" evidence="1">
    <location>
        <begin position="184"/>
        <end position="209"/>
    </location>
</feature>
<sequence>MPFSVPTSPSSPTTPLHARRARTLFTAERGPGAFVPMAVPRRKTARPVFHISHEDDDDEDSGSPDERSSPIPSPEKIPTLSVTTTSIPFPRSGSPTSPTSPLHSPQSHLQRGSSCILLSNGKPLKSSLKSSSSAPNMPRLHLRAASEPATPAYCSTPKNVHFPDNEDSLTIVRTFNRSQRPAALLSPNVNGDETETGDESNGESFKTGRFPFPVMPPVPRFEIDPVQSATVPAPQPCHPVSPHVILESIRLPADPKPILSGSVLVRNIAYEKNVALRFTLDDWQTTSETSAKHAMSLPDLPPSLPITFPHRERDGWDRFTFSIRLEDYALTLGTRVMHLAVRYRANSAEWWDNNAGGNYKVGFRAAAAPPSTVRDRKQVVSYPGAGVSAASTSREHVAGVFTSSRPNGIRSTPAPPQVQQPGASPRTGRLSLLNYSPPPAPAPRMRSTTVSFGGSPSELATSSSTSPSKPTIDTSAPAKDSSPTSSPPSSTLNTPNVSPSLVPRVIIGGMPASGAFESTMWDHGESARSDERETIHVNSHYADWDWKAPHGDMADKAKAAKPAPTTRSASDPGRSTSPSSSSSSISSMEGLPRSRSPPRSNVDGLPPSNSSKPSHPAFSSFGSGLPADSSPSDSLYKAFVTQWCFAQGPSASNQASGIPAWRDGGILA</sequence>
<dbReference type="GO" id="GO:0005979">
    <property type="term" value="P:regulation of glycogen biosynthetic process"/>
    <property type="evidence" value="ECO:0007669"/>
    <property type="project" value="TreeGrafter"/>
</dbReference>
<feature type="region of interest" description="Disordered" evidence="1">
    <location>
        <begin position="403"/>
        <end position="504"/>
    </location>
</feature>
<feature type="compositionally biased region" description="Low complexity" evidence="1">
    <location>
        <begin position="455"/>
        <end position="500"/>
    </location>
</feature>
<dbReference type="InterPro" id="IPR038175">
    <property type="entry name" value="CBM21_dom_sf"/>
</dbReference>
<dbReference type="PROSITE" id="PS51159">
    <property type="entry name" value="CBM21"/>
    <property type="match status" value="1"/>
</dbReference>
<dbReference type="Pfam" id="PF03370">
    <property type="entry name" value="CBM_21"/>
    <property type="match status" value="1"/>
</dbReference>
<dbReference type="Proteomes" id="UP000053558">
    <property type="component" value="Unassembled WGS sequence"/>
</dbReference>
<dbReference type="PANTHER" id="PTHR12307">
    <property type="entry name" value="PROTEIN PHOSPHATASE 1 REGULATORY SUBUNIT"/>
    <property type="match status" value="1"/>
</dbReference>
<dbReference type="KEGG" id="cput:CONPUDRAFT_79418"/>
<feature type="compositionally biased region" description="Acidic residues" evidence="1">
    <location>
        <begin position="54"/>
        <end position="63"/>
    </location>
</feature>
<proteinExistence type="predicted"/>
<evidence type="ECO:0000259" key="2">
    <source>
        <dbReference type="PROSITE" id="PS51159"/>
    </source>
</evidence>
<dbReference type="GO" id="GO:0008157">
    <property type="term" value="F:protein phosphatase 1 binding"/>
    <property type="evidence" value="ECO:0007669"/>
    <property type="project" value="TreeGrafter"/>
</dbReference>